<feature type="region of interest" description="Disordered" evidence="12">
    <location>
        <begin position="108"/>
        <end position="139"/>
    </location>
</feature>
<protein>
    <recommendedName>
        <fullName evidence="5">acyl-CoA oxidase</fullName>
        <ecNumber evidence="5">1.3.3.6</ecNumber>
    </recommendedName>
</protein>
<dbReference type="Gene3D" id="1.25.40.20">
    <property type="entry name" value="Ankyrin repeat-containing domain"/>
    <property type="match status" value="1"/>
</dbReference>
<comment type="cofactor">
    <cofactor evidence="2">
        <name>FAD</name>
        <dbReference type="ChEBI" id="CHEBI:57692"/>
    </cofactor>
</comment>
<evidence type="ECO:0000256" key="10">
    <source>
        <dbReference type="ARBA" id="ARBA00023098"/>
    </source>
</evidence>
<evidence type="ECO:0000256" key="12">
    <source>
        <dbReference type="SAM" id="MobiDB-lite"/>
    </source>
</evidence>
<dbReference type="SMART" id="SM00248">
    <property type="entry name" value="ANK"/>
    <property type="match status" value="5"/>
</dbReference>
<dbReference type="STRING" id="1890364.A0A2P6NXP7"/>
<dbReference type="SUPFAM" id="SSF48403">
    <property type="entry name" value="Ankyrin repeat"/>
    <property type="match status" value="1"/>
</dbReference>
<evidence type="ECO:0000256" key="4">
    <source>
        <dbReference type="ARBA" id="ARBA00006288"/>
    </source>
</evidence>
<keyword evidence="18" id="KW-1185">Reference proteome</keyword>
<dbReference type="InterPro" id="IPR009100">
    <property type="entry name" value="AcylCoA_DH/oxidase_NM_dom_sf"/>
</dbReference>
<proteinExistence type="inferred from homology"/>
<feature type="domain" description="Acyl-coenzyme A oxidase N-terminal" evidence="15">
    <location>
        <begin position="49"/>
        <end position="196"/>
    </location>
</feature>
<dbReference type="InterPro" id="IPR037069">
    <property type="entry name" value="AcylCoA_DH/ox_N_sf"/>
</dbReference>
<dbReference type="InParanoid" id="A0A2P6NXP7"/>
<dbReference type="InterPro" id="IPR036770">
    <property type="entry name" value="Ankyrin_rpt-contain_sf"/>
</dbReference>
<evidence type="ECO:0000256" key="9">
    <source>
        <dbReference type="ARBA" id="ARBA00023002"/>
    </source>
</evidence>
<dbReference type="Pfam" id="PF12796">
    <property type="entry name" value="Ank_2"/>
    <property type="match status" value="1"/>
</dbReference>
<dbReference type="FunFam" id="2.40.110.10:FF:000003">
    <property type="entry name" value="Acyl-coenzyme A oxidase"/>
    <property type="match status" value="1"/>
</dbReference>
<dbReference type="Gene3D" id="1.10.540.10">
    <property type="entry name" value="Acyl-CoA dehydrogenase/oxidase, N-terminal domain"/>
    <property type="match status" value="1"/>
</dbReference>
<dbReference type="SUPFAM" id="SSF56645">
    <property type="entry name" value="Acyl-CoA dehydrogenase NM domain-like"/>
    <property type="match status" value="1"/>
</dbReference>
<evidence type="ECO:0000259" key="13">
    <source>
        <dbReference type="Pfam" id="PF01756"/>
    </source>
</evidence>
<accession>A0A2P6NXP7</accession>
<evidence type="ECO:0000256" key="6">
    <source>
        <dbReference type="ARBA" id="ARBA00022630"/>
    </source>
</evidence>
<comment type="caution">
    <text evidence="17">The sequence shown here is derived from an EMBL/GenBank/DDBJ whole genome shotgun (WGS) entry which is preliminary data.</text>
</comment>
<feature type="domain" description="Acyl-CoA oxidase/dehydrogenase middle" evidence="14">
    <location>
        <begin position="198"/>
        <end position="308"/>
    </location>
</feature>
<dbReference type="Pfam" id="PF22924">
    <property type="entry name" value="ACOX_C_alpha1"/>
    <property type="match status" value="1"/>
</dbReference>
<dbReference type="SUPFAM" id="SSF47203">
    <property type="entry name" value="Acyl-CoA dehydrogenase C-terminal domain-like"/>
    <property type="match status" value="2"/>
</dbReference>
<evidence type="ECO:0000259" key="16">
    <source>
        <dbReference type="Pfam" id="PF22924"/>
    </source>
</evidence>
<dbReference type="GO" id="GO:0003997">
    <property type="term" value="F:acyl-CoA oxidase activity"/>
    <property type="evidence" value="ECO:0007669"/>
    <property type="project" value="UniProtKB-EC"/>
</dbReference>
<dbReference type="GO" id="GO:0005504">
    <property type="term" value="F:fatty acid binding"/>
    <property type="evidence" value="ECO:0007669"/>
    <property type="project" value="TreeGrafter"/>
</dbReference>
<evidence type="ECO:0000256" key="5">
    <source>
        <dbReference type="ARBA" id="ARBA00012870"/>
    </source>
</evidence>
<dbReference type="InterPro" id="IPR002110">
    <property type="entry name" value="Ankyrin_rpt"/>
</dbReference>
<keyword evidence="9" id="KW-0560">Oxidoreductase</keyword>
<feature type="domain" description="Acyl-CoA oxidase C-alpha1" evidence="16">
    <location>
        <begin position="338"/>
        <end position="500"/>
    </location>
</feature>
<evidence type="ECO:0000259" key="14">
    <source>
        <dbReference type="Pfam" id="PF02770"/>
    </source>
</evidence>
<dbReference type="GO" id="GO:0005777">
    <property type="term" value="C:peroxisome"/>
    <property type="evidence" value="ECO:0007669"/>
    <property type="project" value="UniProtKB-SubCell"/>
</dbReference>
<sequence>MNDNNVALARLNRLAAQLMVSGDGPLSVASVSASLTPLEDERRGASFDIKLLNNILDGGPEWSDMKEFLYGIIEGDPVLRDDNRFDFTRQEAREKTMEKIAHIMKTYTSGGMGKANKPEKTEEEKKKKKEGDKESKVPGPRDKLSLTFWSLMSLYDPSWATRIGVHFGLFWGAISGQGTKEQIKKFSSDVQKGRIFGCYAMTELGHGSYIQGFETTATLDKSKDEWIINSPTETSTKWWIGMAGQTATHSVVFARLIIDGKDHGVHSFMVQIRDTATGEALPGIDVGDCGAKMGRNGLDNGYIQYHNVRIPRDDMLMRWAQVTKEGEYIKPPKAQLSYGALITGRVSILNDSANWVKKALTISLRYSAVRRQFPSAENPNVESKILDYPTHQIRLLPILAAAYAYHFTSDQLNKHYESLLLDLERGDISALAGVHATSAGLKAFGTWWCNESLEVTRQCLGGHGYSSYAGISPLLADFAVNCSWEGDNTVLAQQTAKFLIKSLRKVASGKKMNGFESYMNEARSVGSQKWPVQTIEDVLDADLQLRAFQNLVIFIATKISRIMEEEAGKGKNKQQVWSSVMAEQVLLARVHCEYYVLHCFINAIRDVEDAKVARALTNLRNLHALVTIEKYSSYLLESGYFSGAQIDFIRKQIRSMCAATRGDAIPFVDAFGFPDFILNSPLGRYDGEVYKNYFERVKAAPNATGKAPYWDKVIRPMTTAPPKVKKQQKQQQTSWSIRCTGDAEKQRLRQHNALEALLSAVCICDVSCTFERRRNVDVLPGLGTAILRTPQPRQTLACLHRRGPRKGVSTPARIKHFRVSSSVRSTRGHTVFCPKAILAGQQCVIILERRAEATCDHCRLRGSLEVAGDTFLSSLSRTCGHLERSMFGTPIVIVALRLLLACCFPKGTTKWLNPFIGALICYDVTFHILSRVVQNAKRKGVEQRTYALLRSVCRSWNEMSENITPAAKPLTSSANHFVDDDSIALASSRGAIHSVRFLLNYTNPSAWSNEAIRAACQNGRCDVVQLLLSDPRVDPSDGNNWAIQAAASRGHAGIIRLLMEDGRADPAAGGNWPIRKASQNGSIEIVRMLMRDDRVDPSSSHHWALRMAMKNGHEQVAFELMKDPRVDPRVRDDELM</sequence>
<dbReference type="GO" id="GO:0055088">
    <property type="term" value="P:lipid homeostasis"/>
    <property type="evidence" value="ECO:0007669"/>
    <property type="project" value="TreeGrafter"/>
</dbReference>
<dbReference type="InterPro" id="IPR012258">
    <property type="entry name" value="Acyl-CoA_oxidase"/>
</dbReference>
<evidence type="ECO:0000256" key="7">
    <source>
        <dbReference type="ARBA" id="ARBA00022827"/>
    </source>
</evidence>
<dbReference type="PANTHER" id="PTHR10909:SF352">
    <property type="entry name" value="ACYL-COENZYME A OXIDASE-LIKE PROTEIN"/>
    <property type="match status" value="1"/>
</dbReference>
<dbReference type="Gene3D" id="1.20.140.10">
    <property type="entry name" value="Butyryl-CoA Dehydrogenase, subunit A, domain 3"/>
    <property type="match status" value="2"/>
</dbReference>
<dbReference type="AlphaFoldDB" id="A0A2P6NXP7"/>
<keyword evidence="8" id="KW-0276">Fatty acid metabolism</keyword>
<dbReference type="FunFam" id="1.20.140.10:FF:000013">
    <property type="entry name" value="Acyl-coenzyme A oxidase"/>
    <property type="match status" value="1"/>
</dbReference>
<dbReference type="InterPro" id="IPR036250">
    <property type="entry name" value="AcylCo_DH-like_C"/>
</dbReference>
<comment type="catalytic activity">
    <reaction evidence="1">
        <text>a 2,3-saturated acyl-CoA + O2 = a (2E)-enoyl-CoA + H2O2</text>
        <dbReference type="Rhea" id="RHEA:38959"/>
        <dbReference type="ChEBI" id="CHEBI:15379"/>
        <dbReference type="ChEBI" id="CHEBI:16240"/>
        <dbReference type="ChEBI" id="CHEBI:58856"/>
        <dbReference type="ChEBI" id="CHEBI:65111"/>
        <dbReference type="EC" id="1.3.3.6"/>
    </reaction>
</comment>
<dbReference type="Gene3D" id="2.40.110.10">
    <property type="entry name" value="Butyryl-CoA Dehydrogenase, subunit A, domain 2"/>
    <property type="match status" value="1"/>
</dbReference>
<evidence type="ECO:0000256" key="11">
    <source>
        <dbReference type="ARBA" id="ARBA00023140"/>
    </source>
</evidence>
<reference evidence="17 18" key="1">
    <citation type="journal article" date="2018" name="Genome Biol. Evol.">
        <title>Multiple Roots of Fruiting Body Formation in Amoebozoa.</title>
        <authorList>
            <person name="Hillmann F."/>
            <person name="Forbes G."/>
            <person name="Novohradska S."/>
            <person name="Ferling I."/>
            <person name="Riege K."/>
            <person name="Groth M."/>
            <person name="Westermann M."/>
            <person name="Marz M."/>
            <person name="Spaller T."/>
            <person name="Winckler T."/>
            <person name="Schaap P."/>
            <person name="Glockner G."/>
        </authorList>
    </citation>
    <scope>NUCLEOTIDE SEQUENCE [LARGE SCALE GENOMIC DNA]</scope>
    <source>
        <strain evidence="17 18">Jena</strain>
    </source>
</reference>
<gene>
    <name evidence="17" type="ORF">PROFUN_02818</name>
</gene>
<dbReference type="FunFam" id="1.20.140.10:FF:000015">
    <property type="entry name" value="Acyl-coenzyme A oxidase"/>
    <property type="match status" value="1"/>
</dbReference>
<evidence type="ECO:0000256" key="1">
    <source>
        <dbReference type="ARBA" id="ARBA00001201"/>
    </source>
</evidence>
<dbReference type="InterPro" id="IPR055060">
    <property type="entry name" value="ACOX_C_alpha1"/>
</dbReference>
<dbReference type="Proteomes" id="UP000241769">
    <property type="component" value="Unassembled WGS sequence"/>
</dbReference>
<keyword evidence="6" id="KW-0285">Flavoprotein</keyword>
<keyword evidence="11" id="KW-0576">Peroxisome</keyword>
<dbReference type="InterPro" id="IPR046373">
    <property type="entry name" value="Acyl-CoA_Oxase/DH_mid-dom_sf"/>
</dbReference>
<dbReference type="GO" id="GO:0071949">
    <property type="term" value="F:FAD binding"/>
    <property type="evidence" value="ECO:0007669"/>
    <property type="project" value="InterPro"/>
</dbReference>
<name>A0A2P6NXP7_9EUKA</name>
<dbReference type="Pfam" id="PF01756">
    <property type="entry name" value="ACOX"/>
    <property type="match status" value="1"/>
</dbReference>
<dbReference type="InterPro" id="IPR002655">
    <property type="entry name" value="Acyl-CoA_oxidase_C"/>
</dbReference>
<comment type="subcellular location">
    <subcellularLocation>
        <location evidence="3">Peroxisome</location>
    </subcellularLocation>
</comment>
<keyword evidence="10" id="KW-0443">Lipid metabolism</keyword>
<dbReference type="InterPro" id="IPR029320">
    <property type="entry name" value="Acyl-CoA_ox_N"/>
</dbReference>
<dbReference type="GO" id="GO:0033540">
    <property type="term" value="P:fatty acid beta-oxidation using acyl-CoA oxidase"/>
    <property type="evidence" value="ECO:0007669"/>
    <property type="project" value="TreeGrafter"/>
</dbReference>
<feature type="domain" description="Acyl-CoA oxidase C-terminal" evidence="13">
    <location>
        <begin position="542"/>
        <end position="718"/>
    </location>
</feature>
<evidence type="ECO:0000313" key="18">
    <source>
        <dbReference type="Proteomes" id="UP000241769"/>
    </source>
</evidence>
<dbReference type="OrthoDB" id="538336at2759"/>
<dbReference type="InterPro" id="IPR006091">
    <property type="entry name" value="Acyl-CoA_Oxase/DH_mid-dom"/>
</dbReference>
<evidence type="ECO:0000256" key="8">
    <source>
        <dbReference type="ARBA" id="ARBA00022832"/>
    </source>
</evidence>
<evidence type="ECO:0000313" key="17">
    <source>
        <dbReference type="EMBL" id="PRP88722.1"/>
    </source>
</evidence>
<dbReference type="PANTHER" id="PTHR10909">
    <property type="entry name" value="ELECTRON TRANSPORT OXIDOREDUCTASE"/>
    <property type="match status" value="1"/>
</dbReference>
<evidence type="ECO:0000256" key="2">
    <source>
        <dbReference type="ARBA" id="ARBA00001974"/>
    </source>
</evidence>
<keyword evidence="7" id="KW-0274">FAD</keyword>
<evidence type="ECO:0000256" key="3">
    <source>
        <dbReference type="ARBA" id="ARBA00004275"/>
    </source>
</evidence>
<evidence type="ECO:0000259" key="15">
    <source>
        <dbReference type="Pfam" id="PF14749"/>
    </source>
</evidence>
<dbReference type="Pfam" id="PF14749">
    <property type="entry name" value="Acyl-CoA_ox_N"/>
    <property type="match status" value="1"/>
</dbReference>
<dbReference type="Pfam" id="PF02770">
    <property type="entry name" value="Acyl-CoA_dh_M"/>
    <property type="match status" value="1"/>
</dbReference>
<dbReference type="EC" id="1.3.3.6" evidence="5"/>
<organism evidence="17 18">
    <name type="scientific">Planoprotostelium fungivorum</name>
    <dbReference type="NCBI Taxonomy" id="1890364"/>
    <lineage>
        <taxon>Eukaryota</taxon>
        <taxon>Amoebozoa</taxon>
        <taxon>Evosea</taxon>
        <taxon>Variosea</taxon>
        <taxon>Cavosteliida</taxon>
        <taxon>Cavosteliaceae</taxon>
        <taxon>Planoprotostelium</taxon>
    </lineage>
</organism>
<dbReference type="EMBL" id="MDYQ01000008">
    <property type="protein sequence ID" value="PRP88722.1"/>
    <property type="molecule type" value="Genomic_DNA"/>
</dbReference>
<feature type="compositionally biased region" description="Basic and acidic residues" evidence="12">
    <location>
        <begin position="116"/>
        <end position="139"/>
    </location>
</feature>
<comment type="similarity">
    <text evidence="4">Belongs to the acyl-CoA oxidase family.</text>
</comment>